<feature type="transmembrane region" description="Helical" evidence="13">
    <location>
        <begin position="2582"/>
        <end position="2597"/>
    </location>
</feature>
<feature type="transmembrane region" description="Helical" evidence="13">
    <location>
        <begin position="928"/>
        <end position="949"/>
    </location>
</feature>
<dbReference type="InterPro" id="IPR011992">
    <property type="entry name" value="EF-hand-dom_pair"/>
</dbReference>
<feature type="transmembrane region" description="Helical" evidence="13">
    <location>
        <begin position="2462"/>
        <end position="2482"/>
    </location>
</feature>
<feature type="compositionally biased region" description="Polar residues" evidence="12">
    <location>
        <begin position="519"/>
        <end position="530"/>
    </location>
</feature>
<feature type="region of interest" description="Disordered" evidence="12">
    <location>
        <begin position="2794"/>
        <end position="2835"/>
    </location>
</feature>
<accession>A0A1Q9DKC3</accession>
<dbReference type="PROSITE" id="PS50297">
    <property type="entry name" value="ANK_REP_REGION"/>
    <property type="match status" value="2"/>
</dbReference>
<dbReference type="PANTHER" id="PTHR10231">
    <property type="entry name" value="NUCLEOTIDE-SUGAR TRANSMEMBRANE TRANSPORTER"/>
    <property type="match status" value="1"/>
</dbReference>
<dbReference type="Pfam" id="PF12796">
    <property type="entry name" value="Ank_2"/>
    <property type="match status" value="3"/>
</dbReference>
<evidence type="ECO:0000256" key="1">
    <source>
        <dbReference type="ARBA" id="ARBA00004477"/>
    </source>
</evidence>
<feature type="chain" id="PRO_5012593237" evidence="14">
    <location>
        <begin position="20"/>
        <end position="4430"/>
    </location>
</feature>
<feature type="region of interest" description="Disordered" evidence="12">
    <location>
        <begin position="3208"/>
        <end position="3227"/>
    </location>
</feature>
<evidence type="ECO:0000256" key="13">
    <source>
        <dbReference type="SAM" id="Phobius"/>
    </source>
</evidence>
<dbReference type="UniPathway" id="UPA00378"/>
<evidence type="ECO:0000256" key="9">
    <source>
        <dbReference type="ARBA" id="ARBA00022989"/>
    </source>
</evidence>
<feature type="transmembrane region" description="Helical" evidence="13">
    <location>
        <begin position="721"/>
        <end position="745"/>
    </location>
</feature>
<evidence type="ECO:0000256" key="12">
    <source>
        <dbReference type="SAM" id="MobiDB-lite"/>
    </source>
</evidence>
<keyword evidence="4" id="KW-0328">Glycosyltransferase</keyword>
<evidence type="ECO:0000256" key="4">
    <source>
        <dbReference type="ARBA" id="ARBA00022676"/>
    </source>
</evidence>
<dbReference type="Pfam" id="PF04142">
    <property type="entry name" value="Nuc_sug_transp"/>
    <property type="match status" value="1"/>
</dbReference>
<dbReference type="Proteomes" id="UP000186817">
    <property type="component" value="Unassembled WGS sequence"/>
</dbReference>
<dbReference type="PROSITE" id="PS00018">
    <property type="entry name" value="EF_HAND_1"/>
    <property type="match status" value="1"/>
</dbReference>
<feature type="transmembrane region" description="Helical" evidence="13">
    <location>
        <begin position="799"/>
        <end position="816"/>
    </location>
</feature>
<feature type="transmembrane region" description="Helical" evidence="13">
    <location>
        <begin position="2531"/>
        <end position="2551"/>
    </location>
</feature>
<feature type="region of interest" description="Disordered" evidence="12">
    <location>
        <begin position="4148"/>
        <end position="4168"/>
    </location>
</feature>
<sequence length="4430" mass="488496">MDELLWLLFATATISAATAGQFGHVVLGWTSKALQSMEAHVLHGMGMNLHTAHDLRSEPQARNHAVTGIVIADLVIQKELQPAAVAYLVFPQTDLEALWFNLLLSQSSTLASHAHGPDNQVEWCRLPAPLPSSCTVQTDVSEEEAAWPRYNDMAAMAEKLPLLVGVELELVRIFEFNPIKLFSSRVRHIDLRGWIQVHPKCDDSQVVAGFAALFMPEFTEELHYNSTGETLRAFAADLDMATKWFQSMRSRSGGHGIRGFECAQSESIWSHGARERTEAPFRMLAPYWMDGTLPLVRSAQVDLQSTLISVSVDDQKEFLRQVLGQVKKKSEGTDWKSFVDVKLQLGVSSLVVKAVVDIVQQGPTPFVLPLETFEAPFVPFEEAPFVFTFEAFEAFVFRSLRSLPPFNIVIAAHAMSPPPSGIARHKFLEDVPNDDEPEFVSCRKPYDDFEEEMDDDTRDMDGYDEQDTGDVDGGDYYNEEDDCIGDDYADDDWESSYGSSEADSDDYHHLWPDPFEEGTQASSAPRSPTPSMAGEAAVQVPLCGVGLCWQADDADLISDGLKVLCLSRPPHWRDGPPEVRREPSDESRCCYNHSRAAGDFRCCPDDYWAAFHQKVHLRQAMADTHLPVISRPASPEFPSVVRSRVPSQSATTCPPLAAPLGQTSSCPQLPVADAKTSNAFRASCPQLPAAQGAAQRREEEFFARQLQHSSVKSRRQRGLGVFWSALLITFLAWPASAVTITVPAVPKDVSTNATQTQLRGLQGSFVSGKVSAAGLASPAAPPPAAGPSLHRLWRLFRQVLGYFVLACGVAFWLYWVPTKLYNEHENFLAEKLEGDSVTSQSLPCFLEMLHNSGTGCRSFSMYLAYRFNFWMDSEGLSAMGIILFVGILSLLTAGAFLYAFFLDESPVTGLWMCFVWASAASVDPQAPAIMGFVGILTTLGGLILLAVLLTTISDYFAKQVQASKAGRDPVVEGGHLLVLGHSVQTKQLLEEFAICEADDKPTTVVILSNQPKQEVEDEIAAMNTNLGDLKLVVRSGKCCDKTDLWKVGADCAARIVIPENPKLSQDESDASQMGVLLTLKGQGKSGWPNNGYVALCSCISTNCEYMQELYPDKSFIITSETIGRMMVQGVQDQGLCSVFNQLTGFSGDEFYVSGAEDLGVVGKSFLELPFWFPVTVPLGVVRHGEYLLNPDKSMEIQQDDSIILLADDDDAVQPVESSHFDYARWAGERKPATFKESNPNDGETISALICNLNARNCGCAILAAMDSMSGKGSQVDLYGSLSEEETCEIVSNAQRKWEQDFKNIEVRQVYSAPSDAMTAMYRLRDLPLETYDYIILLANTVESVDRADEQTVAMVLQMQSLLAERDEDKSFQPLVEICTQTAEEQLSAVGIQNMCNSTLLVSKALAMVAISEVNYGVLKDILSPDGNQLDIMDLKDYLAEGETLPTFLTFAEAAAIVNRAVKQVLIGWSEDGEYIINPKSKLVPRPWSAEDSIVVIKDTTATGPVRSMIQREFVRKNRADDDAEFWGAKGKEGFRTYLKKKFGTILHGWRALDQDRCGRLSFQEFCQACRAMGYHGNFKKLWAELDEKKTGMVSLMEIDADVGHYIGTFKHALLQKYGDMVTAWFQCIDVKREGRIQGLQPDSFFEACLPFALIPVRASESCLFGLGPEPVSDMSEAVLARCEAWTAKHGDFMDESGLQVLLQGISSSEVSLLYKAFAGSEAEKLPLLPFVQWLFKALVDTPPAARAPEESGVPLQEFTRLLTEHKAWLSTATWNPHTGCACRPNMYDVVETIIKPLTQARLVSYAELLEPLAPQVFVSHWWGEEFVCFVRALQLFAGTCMSQASSDFTDASNTPEANSDPGANLAFWVCSFANRQWEVNLGSTLQESPFERALAAPSCTHVLMIMDPDATPLQRIWCLYEVLRAHALKKKFHIATDNGVLTFGSDEPFGQQRQDLLTLTKRVLEIDPATAKASQEQDRRMIMAEVDKAVGLEQFGLQVMSLLAWAFRRRGGEQLAMDAPELKPRFFRLVRLGEMLVTFEGRTMLHCVAQRKEPPEVRLALTAAAAEDLACCNSLGQTPLHVAAAYNRHVDVIDLLITARMDVNARDRNGLTPWMLSAATGHHEALVRLLAWGADLSCDLDLWQFDKVPWEAKIIPNGLFMAAFSGSSECCQIFLSRAAKVHEVMLIAACIGGNVAALQTMLPHAQHVISRGGPFSPLFSASFCGQLDCVDLLLRHQALPNQTCDGGKTAFFAAMACGYEDVGRLLLSYRADPWVRTEADDTALLVASGGGHDGCVRMMLSLRANLHQTCGEAEGKVLHVAAEWGREQTVRLLVESRADPKAVDKKQRTPLHKAADHGYVEVLAALLELNADPRAVDSAGDTALDVARFEGMEEAADYLREVMHPRQVTGKPPMFGDYEVLFTSGLLFKQIALYYAPAFFFGILGICLWRPPVGIFMASQRVVATGLVVLSSASLLLAPWLLSGHPFAAVLQVLHRMFPFARGLYEDKVANFWCSISVVLKVHRLLPAAHIPRLCAAATLLALLPSALCSLRPRAGPGSFAAALFTSSLSFFLFAFQVHEKGILFAATAAALLPMAMPARHVALAVLAARHFQLVALFSMYPLMVKDLLVVPYALACLSLVAFCEMAAYQVPCARSRLLLRASYLVGLLLHGIHAFAPAPARYPDLWTLLITSASCSYFVCALVVVSVAQMRGLFSAEADTAKQKERSVRTAVSTLGLDLNPAKLFSFLRSPSSQEGVTFQEFDPEAWKKYMSGDYSNLVLPDSREFLDDLPEAAGHMPESVTNRRQGGVEQMRRSMNKDAQDQRKQDDGIASRVSKELSLSEGVFVPTELVDLYSEDVDSSKQPSSDRERGDTATPQLRSVLSESRLSKYHGLKERKHFVLRTTQEHAAVEAFMGTLLDADDAGEQEQMEKFKVGLKSADGFRQALAHRFGSLLGAWQEALDYDGNNRLTFGEFCLALNRLGMHGEVRRLWCEITKSTDESGFLVFRDLDPQTDAMLSELRKKLTQEYGNMLLAWIKGLDTRGTGLVTEKQFVQCCRKIGFSGNARELFKRMQPDAGRTLMTLRDFDTKAFHALSRGDFRMLSEPSQGHHGKSPLELTFHQRNEAGFFYQIRRAADASRRKEFAKACRVAHPSAYSINTIEDFQDLCSRKYGSLIAAWRQCLDEHGNGNRCSVAKCKRRLSPFVASSRHMGRSDTGEANEGASLRAGKTAVAGQKVGAGLADEEEWASTAVEEDEEDSLLSAPTPEPPKESGPKEPSLCGLPMKWLSLISLTFQTTGQALLIKWADAQGQKEYLPSTVVFWTEVVKLFTSLVLVLYESGDSTKGFRSITEHFTQAPTELAKAAVPSLVYTFQNNLMFYSLTKLSAPVQQVLYQMKIITTAGLGVLMLGKSLGPVKWSACFLLAFGIMVVQVSRNAQKGDIVGWNWQSLESDQMKGFAAVLCACLTSGFAGVWIQKMLQQTQASIWMRNIQLGLFGACSSLLVAVAQDGEVIANSGFNSGYNFRVLLVIAMNAFGGLLCAVMLKYAGATHGCFSTALSIILTCFMSSLLLQDFTPDLLFMVGTAISVGASLAFGEFCDALRRLGYAGEFRSLFKEYDKEQKGYICLADLDPEADVLVSDFLDLLGERFGTLDLAWRDGFHQDPHGSITKKDVIEACAALGYAHDAEKLYRCLQTSPGKQLITIWDIDPVCSRSRKRGLEAIIPSAPRPLSPTARGNEAHTFFLEDGSPSSRTRNVMSKTFHTFNSPPLVQQLRRCLRARWGSTVSGWRLSLDPQLHGNCGFGMFMKALEECAFGGKPRALWDELSGEKNFITYMDLDEPAASLLDSFREQVVDRHGSIMDAWHELESAGRGLLDEETFVSVLTEMGITIKHPRKLFKLLLSRQGQRSLAKEGFQALLVGVVPTEQRDLWVSRKPRKESRPKGQASPKRKVSPSRAGATRLAKPAPTAEIVEEVMWVLPQLVSGFDQAKSPSAELDRPQAQPSRSERSDLKVKVVPPVGQPKAHDVEAAEPEARETAHSVASRAVSSTVSRVAAKLASEETEEAPRAKVLDSAARKKAIGGLLKAAKTGHLEKSLRQFEEKEATAAAKELPKTLEELRRYLLEKYGSLEAAWRRVPPCIFGTCGELTQAQTPNHTRNRPPPQAKTEKHGFPNVSWTLGFVSLAMGTPSLDGIALREPPCTSCHRGADDAGPSRVWPNAIFDEESSFGGLSELPMIAKGRLAKSVPVSPRMQRRSAAMLPEGSCKTTALRLRNLAGKVLLETQLGSWHVMTLPLKYFICGRLHLKHSDVDVIFEDHVLGLEDKLSKLVMRIPPDGIELLLIRRSGTDSDEYPYEEGGLMMMYSDEFEDNLLEHIGRMLALSTLRIPTPRATGCEDQPAQGIGQRCRLEATGPRRRSTFAPPGAGKVPRASNN</sequence>
<feature type="compositionally biased region" description="Acidic residues" evidence="12">
    <location>
        <begin position="3242"/>
        <end position="3259"/>
    </location>
</feature>
<keyword evidence="6 13" id="KW-0812">Transmembrane</keyword>
<feature type="repeat" description="ANK" evidence="11">
    <location>
        <begin position="2318"/>
        <end position="2345"/>
    </location>
</feature>
<reference evidence="16 17" key="1">
    <citation type="submission" date="2016-02" db="EMBL/GenBank/DDBJ databases">
        <title>Genome analysis of coral dinoflagellate symbionts highlights evolutionary adaptations to a symbiotic lifestyle.</title>
        <authorList>
            <person name="Aranda M."/>
            <person name="Li Y."/>
            <person name="Liew Y.J."/>
            <person name="Baumgarten S."/>
            <person name="Simakov O."/>
            <person name="Wilson M."/>
            <person name="Piel J."/>
            <person name="Ashoor H."/>
            <person name="Bougouffa S."/>
            <person name="Bajic V.B."/>
            <person name="Ryu T."/>
            <person name="Ravasi T."/>
            <person name="Bayer T."/>
            <person name="Micklem G."/>
            <person name="Kim H."/>
            <person name="Bhak J."/>
            <person name="Lajeunesse T.C."/>
            <person name="Voolstra C.R."/>
        </authorList>
    </citation>
    <scope>NUCLEOTIDE SEQUENCE [LARGE SCALE GENOMIC DNA]</scope>
    <source>
        <strain evidence="16 17">CCMP2467</strain>
    </source>
</reference>
<dbReference type="SUPFAM" id="SSF47473">
    <property type="entry name" value="EF-hand"/>
    <property type="match status" value="2"/>
</dbReference>
<feature type="region of interest" description="Disordered" evidence="12">
    <location>
        <begin position="3241"/>
        <end position="3277"/>
    </location>
</feature>
<comment type="caution">
    <text evidence="16">The sequence shown here is derived from an EMBL/GenBank/DDBJ whole genome shotgun (WGS) entry which is preliminary data.</text>
</comment>
<evidence type="ECO:0000256" key="3">
    <source>
        <dbReference type="ARBA" id="ARBA00008715"/>
    </source>
</evidence>
<feature type="transmembrane region" description="Helical" evidence="13">
    <location>
        <begin position="3552"/>
        <end position="3571"/>
    </location>
</feature>
<dbReference type="InterPro" id="IPR010420">
    <property type="entry name" value="CASTOR/POLLUX/SYM8_dom"/>
</dbReference>
<feature type="compositionally biased region" description="Basic and acidic residues" evidence="12">
    <location>
        <begin position="4021"/>
        <end position="4036"/>
    </location>
</feature>
<feature type="transmembrane region" description="Helical" evidence="13">
    <location>
        <begin position="876"/>
        <end position="902"/>
    </location>
</feature>
<dbReference type="SUPFAM" id="SSF103481">
    <property type="entry name" value="Multidrug resistance efflux transporter EmrE"/>
    <property type="match status" value="1"/>
</dbReference>
<evidence type="ECO:0000256" key="11">
    <source>
        <dbReference type="PROSITE-ProRule" id="PRU00023"/>
    </source>
</evidence>
<evidence type="ECO:0000256" key="10">
    <source>
        <dbReference type="ARBA" id="ARBA00023136"/>
    </source>
</evidence>
<keyword evidence="11" id="KW-0040">ANK repeat</keyword>
<dbReference type="InterPro" id="IPR004856">
    <property type="entry name" value="Glyco_trans_ALG6/ALG8"/>
</dbReference>
<dbReference type="NCBIfam" id="TIGR00803">
    <property type="entry name" value="nst"/>
    <property type="match status" value="1"/>
</dbReference>
<evidence type="ECO:0000259" key="15">
    <source>
        <dbReference type="PROSITE" id="PS50222"/>
    </source>
</evidence>
<feature type="transmembrane region" description="Helical" evidence="13">
    <location>
        <begin position="2689"/>
        <end position="2709"/>
    </location>
</feature>
<dbReference type="GO" id="GO:0015165">
    <property type="term" value="F:pyrimidine nucleotide-sugar transmembrane transporter activity"/>
    <property type="evidence" value="ECO:0007669"/>
    <property type="project" value="InterPro"/>
</dbReference>
<dbReference type="EMBL" id="LSRX01000497">
    <property type="protein sequence ID" value="OLP95599.1"/>
    <property type="molecule type" value="Genomic_DNA"/>
</dbReference>
<dbReference type="PROSITE" id="PS50088">
    <property type="entry name" value="ANK_REPEAT"/>
    <property type="match status" value="3"/>
</dbReference>
<keyword evidence="9 13" id="KW-1133">Transmembrane helix</keyword>
<dbReference type="SUPFAM" id="SSF48403">
    <property type="entry name" value="Ankyrin repeat"/>
    <property type="match status" value="1"/>
</dbReference>
<gene>
    <name evidence="16" type="primary">Slc35a3</name>
    <name evidence="16" type="ORF">AK812_SmicGene22253</name>
</gene>
<feature type="transmembrane region" description="Helical" evidence="13">
    <location>
        <begin position="2558"/>
        <end position="2576"/>
    </location>
</feature>
<protein>
    <submittedName>
        <fullName evidence="16">UDP-N-acetylglucosamine transporter</fullName>
    </submittedName>
</protein>
<dbReference type="Pfam" id="PF06241">
    <property type="entry name" value="Castor_Poll_mid"/>
    <property type="match status" value="1"/>
</dbReference>
<keyword evidence="17" id="KW-1185">Reference proteome</keyword>
<feature type="transmembrane region" description="Helical" evidence="13">
    <location>
        <begin position="2658"/>
        <end position="2677"/>
    </location>
</feature>
<feature type="domain" description="EF-hand" evidence="15">
    <location>
        <begin position="1549"/>
        <end position="1575"/>
    </location>
</feature>
<dbReference type="GO" id="GO:0005789">
    <property type="term" value="C:endoplasmic reticulum membrane"/>
    <property type="evidence" value="ECO:0007669"/>
    <property type="project" value="UniProtKB-SubCell"/>
</dbReference>
<feature type="region of interest" description="Disordered" evidence="12">
    <location>
        <begin position="4388"/>
        <end position="4430"/>
    </location>
</feature>
<feature type="transmembrane region" description="Helical" evidence="13">
    <location>
        <begin position="3486"/>
        <end position="3505"/>
    </location>
</feature>
<dbReference type="GO" id="GO:0005509">
    <property type="term" value="F:calcium ion binding"/>
    <property type="evidence" value="ECO:0007669"/>
    <property type="project" value="InterPro"/>
</dbReference>
<evidence type="ECO:0000256" key="5">
    <source>
        <dbReference type="ARBA" id="ARBA00022679"/>
    </source>
</evidence>
<dbReference type="GO" id="GO:0016758">
    <property type="term" value="F:hexosyltransferase activity"/>
    <property type="evidence" value="ECO:0007669"/>
    <property type="project" value="InterPro"/>
</dbReference>
<feature type="region of interest" description="Disordered" evidence="12">
    <location>
        <begin position="3987"/>
        <end position="4041"/>
    </location>
</feature>
<evidence type="ECO:0000313" key="17">
    <source>
        <dbReference type="Proteomes" id="UP000186817"/>
    </source>
</evidence>
<evidence type="ECO:0000256" key="8">
    <source>
        <dbReference type="ARBA" id="ARBA00022837"/>
    </source>
</evidence>
<evidence type="ECO:0000256" key="7">
    <source>
        <dbReference type="ARBA" id="ARBA00022824"/>
    </source>
</evidence>
<dbReference type="InterPro" id="IPR002110">
    <property type="entry name" value="Ankyrin_rpt"/>
</dbReference>
<keyword evidence="10 13" id="KW-0472">Membrane</keyword>
<dbReference type="InterPro" id="IPR036770">
    <property type="entry name" value="Ankyrin_rpt-contain_sf"/>
</dbReference>
<evidence type="ECO:0000256" key="6">
    <source>
        <dbReference type="ARBA" id="ARBA00022692"/>
    </source>
</evidence>
<dbReference type="InterPro" id="IPR002048">
    <property type="entry name" value="EF_hand_dom"/>
</dbReference>
<feature type="region of interest" description="Disordered" evidence="12">
    <location>
        <begin position="3929"/>
        <end position="3963"/>
    </location>
</feature>
<keyword evidence="5" id="KW-0808">Transferase</keyword>
<feature type="signal peptide" evidence="14">
    <location>
        <begin position="1"/>
        <end position="19"/>
    </location>
</feature>
<feature type="transmembrane region" description="Helical" evidence="13">
    <location>
        <begin position="2432"/>
        <end position="2450"/>
    </location>
</feature>
<dbReference type="Gene3D" id="1.10.238.10">
    <property type="entry name" value="EF-hand"/>
    <property type="match status" value="2"/>
</dbReference>
<dbReference type="Pfam" id="PF03155">
    <property type="entry name" value="Alg6_Alg8"/>
    <property type="match status" value="1"/>
</dbReference>
<evidence type="ECO:0000256" key="14">
    <source>
        <dbReference type="SAM" id="SignalP"/>
    </source>
</evidence>
<dbReference type="Gene3D" id="1.25.40.20">
    <property type="entry name" value="Ankyrin repeat-containing domain"/>
    <property type="match status" value="1"/>
</dbReference>
<feature type="transmembrane region" description="Helical" evidence="13">
    <location>
        <begin position="3454"/>
        <end position="3474"/>
    </location>
</feature>
<proteinExistence type="inferred from homology"/>
<dbReference type="SMART" id="SM00054">
    <property type="entry name" value="EFh"/>
    <property type="match status" value="5"/>
</dbReference>
<comment type="similarity">
    <text evidence="3">Belongs to the ALG6/ALG8 glucosyltransferase family.</text>
</comment>
<feature type="compositionally biased region" description="Acidic residues" evidence="12">
    <location>
        <begin position="448"/>
        <end position="494"/>
    </location>
</feature>
<organism evidence="16 17">
    <name type="scientific">Symbiodinium microadriaticum</name>
    <name type="common">Dinoflagellate</name>
    <name type="synonym">Zooxanthella microadriatica</name>
    <dbReference type="NCBI Taxonomy" id="2951"/>
    <lineage>
        <taxon>Eukaryota</taxon>
        <taxon>Sar</taxon>
        <taxon>Alveolata</taxon>
        <taxon>Dinophyceae</taxon>
        <taxon>Suessiales</taxon>
        <taxon>Symbiodiniaceae</taxon>
        <taxon>Symbiodinium</taxon>
    </lineage>
</organism>
<feature type="region of interest" description="Disordered" evidence="12">
    <location>
        <begin position="2857"/>
        <end position="2878"/>
    </location>
</feature>
<dbReference type="InterPro" id="IPR037185">
    <property type="entry name" value="EmrE-like"/>
</dbReference>
<feature type="repeat" description="ANK" evidence="11">
    <location>
        <begin position="2075"/>
        <end position="2108"/>
    </location>
</feature>
<name>A0A1Q9DKC3_SYMMI</name>
<keyword evidence="8" id="KW-0106">Calcium</keyword>
<dbReference type="PROSITE" id="PS50222">
    <property type="entry name" value="EF_HAND_2"/>
    <property type="match status" value="2"/>
</dbReference>
<comment type="subcellular location">
    <subcellularLocation>
        <location evidence="1">Endoplasmic reticulum membrane</location>
        <topology evidence="1">Multi-pass membrane protein</topology>
    </subcellularLocation>
</comment>
<dbReference type="InterPro" id="IPR018247">
    <property type="entry name" value="EF_Hand_1_Ca_BS"/>
</dbReference>
<dbReference type="OrthoDB" id="339981at2759"/>
<dbReference type="GO" id="GO:0000139">
    <property type="term" value="C:Golgi membrane"/>
    <property type="evidence" value="ECO:0007669"/>
    <property type="project" value="InterPro"/>
</dbReference>
<feature type="repeat" description="ANK" evidence="11">
    <location>
        <begin position="2346"/>
        <end position="2378"/>
    </location>
</feature>
<feature type="transmembrane region" description="Helical" evidence="13">
    <location>
        <begin position="3525"/>
        <end position="3545"/>
    </location>
</feature>
<feature type="region of interest" description="Disordered" evidence="12">
    <location>
        <begin position="439"/>
        <end position="533"/>
    </location>
</feature>
<feature type="compositionally biased region" description="Basic and acidic residues" evidence="12">
    <location>
        <begin position="2812"/>
        <end position="2835"/>
    </location>
</feature>
<keyword evidence="14" id="KW-0732">Signal</keyword>
<keyword evidence="7" id="KW-0256">Endoplasmic reticulum</keyword>
<comment type="pathway">
    <text evidence="2">Protein modification; protein glycosylation.</text>
</comment>
<feature type="transmembrane region" description="Helical" evidence="13">
    <location>
        <begin position="2630"/>
        <end position="2651"/>
    </location>
</feature>
<evidence type="ECO:0000256" key="2">
    <source>
        <dbReference type="ARBA" id="ARBA00004922"/>
    </source>
</evidence>
<dbReference type="SMART" id="SM00248">
    <property type="entry name" value="ANK"/>
    <property type="match status" value="9"/>
</dbReference>
<evidence type="ECO:0000313" key="16">
    <source>
        <dbReference type="EMBL" id="OLP95599.1"/>
    </source>
</evidence>
<feature type="domain" description="EF-hand" evidence="15">
    <location>
        <begin position="2960"/>
        <end position="2985"/>
    </location>
</feature>
<dbReference type="InterPro" id="IPR007271">
    <property type="entry name" value="Nuc_sug_transpt"/>
</dbReference>